<evidence type="ECO:0000259" key="9">
    <source>
        <dbReference type="PROSITE" id="PS50263"/>
    </source>
</evidence>
<feature type="transmembrane region" description="Helical" evidence="8">
    <location>
        <begin position="99"/>
        <end position="120"/>
    </location>
</feature>
<feature type="transmembrane region" description="Helical" evidence="8">
    <location>
        <begin position="59"/>
        <end position="87"/>
    </location>
</feature>
<comment type="subcellular location">
    <subcellularLocation>
        <location evidence="1 8">Cell membrane</location>
        <topology evidence="1 8">Multi-pass membrane protein</topology>
    </subcellularLocation>
</comment>
<evidence type="ECO:0000313" key="11">
    <source>
        <dbReference type="Proteomes" id="UP001597280"/>
    </source>
</evidence>
<keyword evidence="11" id="KW-1185">Reference proteome</keyword>
<dbReference type="EC" id="2.3.1.269" evidence="8"/>
<dbReference type="InterPro" id="IPR004563">
    <property type="entry name" value="Apolipo_AcylTrfase"/>
</dbReference>
<dbReference type="InterPro" id="IPR003010">
    <property type="entry name" value="C-N_Hydrolase"/>
</dbReference>
<evidence type="ECO:0000256" key="5">
    <source>
        <dbReference type="ARBA" id="ARBA00022989"/>
    </source>
</evidence>
<dbReference type="RefSeq" id="WP_343904998.1">
    <property type="nucleotide sequence ID" value="NZ_BAAAIS010000003.1"/>
</dbReference>
<feature type="transmembrane region" description="Helical" evidence="8">
    <location>
        <begin position="173"/>
        <end position="198"/>
    </location>
</feature>
<dbReference type="HAMAP" id="MF_01148">
    <property type="entry name" value="Lnt"/>
    <property type="match status" value="1"/>
</dbReference>
<accession>A0ABW4Q0H7</accession>
<dbReference type="PANTHER" id="PTHR38686:SF1">
    <property type="entry name" value="APOLIPOPROTEIN N-ACYLTRANSFERASE"/>
    <property type="match status" value="1"/>
</dbReference>
<feature type="transmembrane region" description="Helical" evidence="8">
    <location>
        <begin position="210"/>
        <end position="232"/>
    </location>
</feature>
<evidence type="ECO:0000256" key="3">
    <source>
        <dbReference type="ARBA" id="ARBA00022679"/>
    </source>
</evidence>
<evidence type="ECO:0000256" key="1">
    <source>
        <dbReference type="ARBA" id="ARBA00004651"/>
    </source>
</evidence>
<keyword evidence="5 8" id="KW-1133">Transmembrane helix</keyword>
<gene>
    <name evidence="8 10" type="primary">lnt</name>
    <name evidence="10" type="ORF">ACFSDA_12120</name>
</gene>
<evidence type="ECO:0000256" key="8">
    <source>
        <dbReference type="HAMAP-Rule" id="MF_01148"/>
    </source>
</evidence>
<dbReference type="InterPro" id="IPR045378">
    <property type="entry name" value="LNT_N"/>
</dbReference>
<evidence type="ECO:0000256" key="6">
    <source>
        <dbReference type="ARBA" id="ARBA00023136"/>
    </source>
</evidence>
<dbReference type="Proteomes" id="UP001597280">
    <property type="component" value="Unassembled WGS sequence"/>
</dbReference>
<dbReference type="CDD" id="cd07571">
    <property type="entry name" value="ALP_N-acyl_transferase"/>
    <property type="match status" value="1"/>
</dbReference>
<comment type="function">
    <text evidence="8">Catalyzes the phospholipid dependent N-acylation of the N-terminal cysteine of apolipoprotein, the last step in lipoprotein maturation.</text>
</comment>
<dbReference type="EMBL" id="JBHUFL010000003">
    <property type="protein sequence ID" value="MFD1835815.1"/>
    <property type="molecule type" value="Genomic_DNA"/>
</dbReference>
<dbReference type="InterPro" id="IPR036526">
    <property type="entry name" value="C-N_Hydrolase_sf"/>
</dbReference>
<dbReference type="Gene3D" id="3.60.110.10">
    <property type="entry name" value="Carbon-nitrogen hydrolase"/>
    <property type="match status" value="1"/>
</dbReference>
<reference evidence="11" key="1">
    <citation type="journal article" date="2019" name="Int. J. Syst. Evol. Microbiol.">
        <title>The Global Catalogue of Microorganisms (GCM) 10K type strain sequencing project: providing services to taxonomists for standard genome sequencing and annotation.</title>
        <authorList>
            <consortium name="The Broad Institute Genomics Platform"/>
            <consortium name="The Broad Institute Genome Sequencing Center for Infectious Disease"/>
            <person name="Wu L."/>
            <person name="Ma J."/>
        </authorList>
    </citation>
    <scope>NUCLEOTIDE SEQUENCE [LARGE SCALE GENOMIC DNA]</scope>
    <source>
        <strain evidence="11">JCM 11650</strain>
    </source>
</reference>
<feature type="domain" description="CN hydrolase" evidence="9">
    <location>
        <begin position="254"/>
        <end position="506"/>
    </location>
</feature>
<evidence type="ECO:0000256" key="2">
    <source>
        <dbReference type="ARBA" id="ARBA00022475"/>
    </source>
</evidence>
<dbReference type="Pfam" id="PF20154">
    <property type="entry name" value="LNT_N"/>
    <property type="match status" value="1"/>
</dbReference>
<comment type="pathway">
    <text evidence="8">Protein modification; lipoprotein biosynthesis (N-acyl transfer).</text>
</comment>
<comment type="catalytic activity">
    <reaction evidence="8">
        <text>N-terminal S-1,2-diacyl-sn-glyceryl-L-cysteinyl-[lipoprotein] + a glycerophospholipid = N-acyl-S-1,2-diacyl-sn-glyceryl-L-cysteinyl-[lipoprotein] + a 2-acyl-sn-glycero-3-phospholipid + H(+)</text>
        <dbReference type="Rhea" id="RHEA:48228"/>
        <dbReference type="Rhea" id="RHEA-COMP:14681"/>
        <dbReference type="Rhea" id="RHEA-COMP:14684"/>
        <dbReference type="ChEBI" id="CHEBI:15378"/>
        <dbReference type="ChEBI" id="CHEBI:136912"/>
        <dbReference type="ChEBI" id="CHEBI:140656"/>
        <dbReference type="ChEBI" id="CHEBI:140657"/>
        <dbReference type="ChEBI" id="CHEBI:140660"/>
        <dbReference type="EC" id="2.3.1.269"/>
    </reaction>
</comment>
<evidence type="ECO:0000256" key="4">
    <source>
        <dbReference type="ARBA" id="ARBA00022692"/>
    </source>
</evidence>
<sequence length="558" mass="59115">MTATRSGVRSPARRHDAEHAAELLPTPWPIALLCGVAGGFACLVAFPPYGLWALLPVSVALLVAGVMVRSAVLAVLVSLLWGLAFFVPLTVWANTYAGAMPWIALGVFESLSAVLFGLLARTVIVRRGLRASSCLVVAALWTGVELLRSHAPWGGLPWGTSAYALSESPLLNLGPWIGTAGLALVVGILGMLLLYGVLALTGRTRRGVRGVAGVWPLSLAVGLVLVTVVVPLPQNRAPEGRSSMTIAGIQGNMDPIAPAALSMPDGVYENHLDVTRDVITTAEDKGEQLELVVWPEDSTEYDPRQDPVRSAQLAQASADAGAPLLVGTQTLVGDRNRLNNSLLYTADSADGDVPYTYAKRHPVPFGEYIPARSFFRMLTDKVDLIGYDMLPGKEVGVMDLASITGDEDSAKVGVLICFEIAYDNLVQDTVRDGAEVIVVQSNTALFGDSDESIQQLAQAKVMAVVSGRSVVHVATVGESAIFSPEGRRLSSVGHWEQGALLAEVPLRTGITPAVAAGPWIGIGISAIGLIGLLGALGTRRRALPTARRRDRDRPRTRS</sequence>
<feature type="transmembrane region" description="Helical" evidence="8">
    <location>
        <begin position="30"/>
        <end position="52"/>
    </location>
</feature>
<keyword evidence="3 8" id="KW-0808">Transferase</keyword>
<dbReference type="PANTHER" id="PTHR38686">
    <property type="entry name" value="APOLIPOPROTEIN N-ACYLTRANSFERASE"/>
    <property type="match status" value="1"/>
</dbReference>
<keyword evidence="7 8" id="KW-0012">Acyltransferase</keyword>
<organism evidence="10 11">
    <name type="scientific">Brachybacterium rhamnosum</name>
    <dbReference type="NCBI Taxonomy" id="173361"/>
    <lineage>
        <taxon>Bacteria</taxon>
        <taxon>Bacillati</taxon>
        <taxon>Actinomycetota</taxon>
        <taxon>Actinomycetes</taxon>
        <taxon>Micrococcales</taxon>
        <taxon>Dermabacteraceae</taxon>
        <taxon>Brachybacterium</taxon>
    </lineage>
</organism>
<dbReference type="SUPFAM" id="SSF56317">
    <property type="entry name" value="Carbon-nitrogen hydrolase"/>
    <property type="match status" value="1"/>
</dbReference>
<keyword evidence="6 8" id="KW-0472">Membrane</keyword>
<dbReference type="NCBIfam" id="TIGR00546">
    <property type="entry name" value="lnt"/>
    <property type="match status" value="1"/>
</dbReference>
<keyword evidence="2 8" id="KW-1003">Cell membrane</keyword>
<comment type="similarity">
    <text evidence="8">Belongs to the CN hydrolase family. Apolipoprotein N-acyltransferase subfamily.</text>
</comment>
<keyword evidence="4 8" id="KW-0812">Transmembrane</keyword>
<evidence type="ECO:0000256" key="7">
    <source>
        <dbReference type="ARBA" id="ARBA00023315"/>
    </source>
</evidence>
<proteinExistence type="inferred from homology"/>
<comment type="caution">
    <text evidence="10">The sequence shown here is derived from an EMBL/GenBank/DDBJ whole genome shotgun (WGS) entry which is preliminary data.</text>
</comment>
<dbReference type="Pfam" id="PF00795">
    <property type="entry name" value="CN_hydrolase"/>
    <property type="match status" value="1"/>
</dbReference>
<dbReference type="GO" id="GO:0016746">
    <property type="term" value="F:acyltransferase activity"/>
    <property type="evidence" value="ECO:0007669"/>
    <property type="project" value="UniProtKB-KW"/>
</dbReference>
<protein>
    <recommendedName>
        <fullName evidence="8">Apolipoprotein N-acyltransferase</fullName>
        <shortName evidence="8">ALP N-acyltransferase</shortName>
        <ecNumber evidence="8">2.3.1.269</ecNumber>
    </recommendedName>
</protein>
<feature type="transmembrane region" description="Helical" evidence="8">
    <location>
        <begin position="516"/>
        <end position="538"/>
    </location>
</feature>
<evidence type="ECO:0000313" key="10">
    <source>
        <dbReference type="EMBL" id="MFD1835815.1"/>
    </source>
</evidence>
<dbReference type="PROSITE" id="PS50263">
    <property type="entry name" value="CN_HYDROLASE"/>
    <property type="match status" value="1"/>
</dbReference>
<feature type="transmembrane region" description="Helical" evidence="8">
    <location>
        <begin position="132"/>
        <end position="153"/>
    </location>
</feature>
<name>A0ABW4Q0H7_9MICO</name>